<reference key="1">
    <citation type="journal article" date="2007" name="Nature">
        <title>The medaka draft genome and insights into vertebrate genome evolution.</title>
        <authorList>
            <person name="Kasahara M."/>
            <person name="Naruse K."/>
            <person name="Sasaki S."/>
            <person name="Nakatani Y."/>
            <person name="Qu W."/>
            <person name="Ahsan B."/>
            <person name="Yamada T."/>
            <person name="Nagayasu Y."/>
            <person name="Doi K."/>
            <person name="Kasai Y."/>
            <person name="Jindo T."/>
            <person name="Kobayashi D."/>
            <person name="Shimada A."/>
            <person name="Toyoda A."/>
            <person name="Kuroki Y."/>
            <person name="Fujiyama A."/>
            <person name="Sasaki T."/>
            <person name="Shimizu A."/>
            <person name="Asakawa S."/>
            <person name="Shimizu N."/>
            <person name="Hashimoto S."/>
            <person name="Yang J."/>
            <person name="Lee Y."/>
            <person name="Matsushima K."/>
            <person name="Sugano S."/>
            <person name="Sakaizumi M."/>
            <person name="Narita T."/>
            <person name="Ohishi K."/>
            <person name="Haga S."/>
            <person name="Ohta F."/>
            <person name="Nomoto H."/>
            <person name="Nogata K."/>
            <person name="Morishita T."/>
            <person name="Endo T."/>
            <person name="Shin-I T."/>
            <person name="Takeda H."/>
            <person name="Morishita S."/>
            <person name="Kohara Y."/>
        </authorList>
    </citation>
    <scope>NUCLEOTIDE SEQUENCE [LARGE SCALE GENOMIC DNA]</scope>
    <source>
        <strain>Hd-rR</strain>
    </source>
</reference>
<feature type="domain" description="Carrier" evidence="6">
    <location>
        <begin position="572"/>
        <end position="648"/>
    </location>
</feature>
<sequence length="1071" mass="115075">MAAWTLQAAVSAAASLHADRTAVVFDSGGLAPGPPASLLYRELADLSAELSGVFLSRCSPVNGVIGLYCSDDLLVPVWILGILQCPAAYMPLDPEAPALLTAQAMNQSGLKFCAVKTHLMQRFQAALSRYLTFEVCEMLPKFELTLIQIRKLSFAKPEPGTQQDSHQESGCGAPLSEGGAAHRELAYVLHTSGTTGPPKTVRVPHTCIVPNILHLRSLLQMSASDMVFLASPLTFDPSVVDIFLALSSGAQLLIVPSLIKKTPRRLAGLLFKDHKVTVLQVTPSLLLRFGHRTLKEEVLSPGSSLRVLALGGEACPPPALLRSWKHQENKTCIFNLYGITEVSCWACCYKIPETLLQSSDPGEVPLGAPLMDTEVEVRDELGRVVTEGEGQLFLGGGDRVCLLDGESTVVPGTMRATGDWVKIRDQQLHYQGRKDRTIKRNGKRVNLDRLQQLLLGLPEVAACAVGLHSSSRLLAFVVSAGAAERRCSSSAELDLLSSVRQQPAEVRGAGGDGKRRILEQLSVLLPSHGIPDTLELLPALPVTPHGKVDMVALMRLYERQREHLGFPRGEAHKLKQRLQALWKDALGLPGDADLDEQSNFLQSGGDSLKAVRLCEDIGDGVGASTPQLLEVLLDGTFSELWRHVTLLLEGCPPTSHPAKKRHADPPSDAAAKRERKPAERRAVRVVQRAGRVTGMNVRTDTRETLGDGGRRGTQSHRAVKVELSLSWASDSGRCVDASPMLLVTDGVSESPDGCRTTVFVGSHSHRVQALDLGSGTLLWERVLGDRVEASAATSSCGTLVIVGCYDGCIYFLSADSGETRWTFRTGDAVKSCPAVDGVSGLVFAGSHDGNVYALDPQAQRCVWKRHCGGGGVFSSPHLHDSPRQLYVATLAGRLLSLNPDSGDELWSYHRGVPFFSSPNSSCSGVVIGSVDGNICCLAHTGELLWQCPTQGPVFSSPCFTREQGRLLCGSHDGRLYCLSAADGSVVWTFQTPGRVYSSPCVFDGCGGGALVALASTDGTVWILEAENGQMLASHAFPGELFSSPVVWAGCLVIGCRNDYVYALNLTYKEDA</sequence>
<dbReference type="SUPFAM" id="SSF50998">
    <property type="entry name" value="Quinoprotein alcohol dehydrogenase-like"/>
    <property type="match status" value="1"/>
</dbReference>
<dbReference type="Ensembl" id="ENSORLT00015008416.1">
    <property type="protein sequence ID" value="ENSORLP00015003936.1"/>
    <property type="gene ID" value="ENSORLG00015004699.1"/>
</dbReference>
<reference evidence="7" key="3">
    <citation type="submission" date="2025-08" db="UniProtKB">
        <authorList>
            <consortium name="Ensembl"/>
        </authorList>
    </citation>
    <scope>IDENTIFICATION</scope>
    <source>
        <strain evidence="7">HSOK</strain>
    </source>
</reference>
<dbReference type="InterPro" id="IPR052091">
    <property type="entry name" value="Beta-ala_Activ/Resist"/>
</dbReference>
<feature type="region of interest" description="Disordered" evidence="5">
    <location>
        <begin position="652"/>
        <end position="682"/>
    </location>
</feature>
<dbReference type="InterPro" id="IPR015943">
    <property type="entry name" value="WD40/YVTN_repeat-like_dom_sf"/>
</dbReference>
<evidence type="ECO:0000256" key="5">
    <source>
        <dbReference type="SAM" id="MobiDB-lite"/>
    </source>
</evidence>
<dbReference type="PROSITE" id="PS50075">
    <property type="entry name" value="CARRIER"/>
    <property type="match status" value="1"/>
</dbReference>
<dbReference type="InterPro" id="IPR020845">
    <property type="entry name" value="AMP-binding_CS"/>
</dbReference>
<keyword evidence="4" id="KW-0443">Lipid metabolism</keyword>
<dbReference type="PROSITE" id="PS00012">
    <property type="entry name" value="PHOSPHOPANTETHEINE"/>
    <property type="match status" value="1"/>
</dbReference>
<keyword evidence="2" id="KW-0596">Phosphopantetheine</keyword>
<dbReference type="InterPro" id="IPR011047">
    <property type="entry name" value="Quinoprotein_ADH-like_sf"/>
</dbReference>
<evidence type="ECO:0000259" key="6">
    <source>
        <dbReference type="PROSITE" id="PS50075"/>
    </source>
</evidence>
<dbReference type="GO" id="GO:0006629">
    <property type="term" value="P:lipid metabolic process"/>
    <property type="evidence" value="ECO:0007669"/>
    <property type="project" value="UniProtKB-KW"/>
</dbReference>
<protein>
    <submittedName>
        <fullName evidence="7">Aminoadipate-semialdehyde dehydrogenase</fullName>
    </submittedName>
</protein>
<dbReference type="InterPro" id="IPR002372">
    <property type="entry name" value="PQQ_rpt_dom"/>
</dbReference>
<dbReference type="InterPro" id="IPR000873">
    <property type="entry name" value="AMP-dep_synth/lig_dom"/>
</dbReference>
<dbReference type="Pfam" id="PF00501">
    <property type="entry name" value="AMP-binding"/>
    <property type="match status" value="1"/>
</dbReference>
<dbReference type="PROSITE" id="PS00455">
    <property type="entry name" value="AMP_BINDING"/>
    <property type="match status" value="1"/>
</dbReference>
<dbReference type="Gene3D" id="3.30.300.30">
    <property type="match status" value="1"/>
</dbReference>
<evidence type="ECO:0000256" key="3">
    <source>
        <dbReference type="ARBA" id="ARBA00022553"/>
    </source>
</evidence>
<dbReference type="Gene3D" id="3.40.50.12780">
    <property type="entry name" value="N-terminal domain of ligase-like"/>
    <property type="match status" value="1"/>
</dbReference>
<name>A0A3P9H821_ORYLA</name>
<comment type="similarity">
    <text evidence="1">Belongs to the ATP-dependent AMP-binding enzyme family.</text>
</comment>
<dbReference type="SMART" id="SM00564">
    <property type="entry name" value="PQQ"/>
    <property type="match status" value="8"/>
</dbReference>
<reference evidence="7 8" key="2">
    <citation type="submission" date="2017-04" db="EMBL/GenBank/DDBJ databases">
        <title>CpG methylation of centromeres and impact of large insertions on vertebrate speciation.</title>
        <authorList>
            <person name="Ichikawa K."/>
            <person name="Yoshimura J."/>
            <person name="Morishita S."/>
        </authorList>
    </citation>
    <scope>NUCLEOTIDE SEQUENCE</scope>
    <source>
        <strain evidence="7 8">HSOK</strain>
    </source>
</reference>
<proteinExistence type="inferred from homology"/>
<feature type="region of interest" description="Disordered" evidence="5">
    <location>
        <begin position="157"/>
        <end position="176"/>
    </location>
</feature>
<dbReference type="Pfam" id="PF00550">
    <property type="entry name" value="PP-binding"/>
    <property type="match status" value="1"/>
</dbReference>
<dbReference type="SUPFAM" id="SSF56801">
    <property type="entry name" value="Acetyl-CoA synthetase-like"/>
    <property type="match status" value="1"/>
</dbReference>
<evidence type="ECO:0000256" key="4">
    <source>
        <dbReference type="ARBA" id="ARBA00023098"/>
    </source>
</evidence>
<dbReference type="SUPFAM" id="SSF47336">
    <property type="entry name" value="ACP-like"/>
    <property type="match status" value="1"/>
</dbReference>
<dbReference type="InterPro" id="IPR018391">
    <property type="entry name" value="PQQ_b-propeller_rpt"/>
</dbReference>
<keyword evidence="3" id="KW-0597">Phosphoprotein</keyword>
<dbReference type="PANTHER" id="PTHR44394">
    <property type="entry name" value="BETA-ALANINE-ACTIVATING ENZYME"/>
    <property type="match status" value="1"/>
</dbReference>
<reference evidence="7" key="4">
    <citation type="submission" date="2025-09" db="UniProtKB">
        <authorList>
            <consortium name="Ensembl"/>
        </authorList>
    </citation>
    <scope>IDENTIFICATION</scope>
    <source>
        <strain evidence="7">HSOK</strain>
    </source>
</reference>
<dbReference type="InterPro" id="IPR036736">
    <property type="entry name" value="ACP-like_sf"/>
</dbReference>
<accession>A0A3P9H821</accession>
<dbReference type="Proteomes" id="UP000265200">
    <property type="component" value="Chromosome 4"/>
</dbReference>
<dbReference type="InterPro" id="IPR009081">
    <property type="entry name" value="PP-bd_ACP"/>
</dbReference>
<evidence type="ECO:0000313" key="8">
    <source>
        <dbReference type="Proteomes" id="UP000265200"/>
    </source>
</evidence>
<dbReference type="InterPro" id="IPR042099">
    <property type="entry name" value="ANL_N_sf"/>
</dbReference>
<dbReference type="PANTHER" id="PTHR44394:SF1">
    <property type="entry name" value="BETA-ALANINE-ACTIVATING ENZYME"/>
    <property type="match status" value="1"/>
</dbReference>
<dbReference type="Pfam" id="PF13570">
    <property type="entry name" value="Beta-prop_ACSF4"/>
    <property type="match status" value="1"/>
</dbReference>
<dbReference type="Gene3D" id="1.10.1200.10">
    <property type="entry name" value="ACP-like"/>
    <property type="match status" value="1"/>
</dbReference>
<evidence type="ECO:0000313" key="7">
    <source>
        <dbReference type="Ensembl" id="ENSORLP00015003936.1"/>
    </source>
</evidence>
<dbReference type="InterPro" id="IPR006162">
    <property type="entry name" value="Ppantetheine_attach_site"/>
</dbReference>
<dbReference type="InterPro" id="IPR045851">
    <property type="entry name" value="AMP-bd_C_sf"/>
</dbReference>
<feature type="compositionally biased region" description="Basic and acidic residues" evidence="5">
    <location>
        <begin position="670"/>
        <end position="682"/>
    </location>
</feature>
<organism evidence="7 8">
    <name type="scientific">Oryzias latipes</name>
    <name type="common">Japanese rice fish</name>
    <name type="synonym">Japanese killifish</name>
    <dbReference type="NCBI Taxonomy" id="8090"/>
    <lineage>
        <taxon>Eukaryota</taxon>
        <taxon>Metazoa</taxon>
        <taxon>Chordata</taxon>
        <taxon>Craniata</taxon>
        <taxon>Vertebrata</taxon>
        <taxon>Euteleostomi</taxon>
        <taxon>Actinopterygii</taxon>
        <taxon>Neopterygii</taxon>
        <taxon>Teleostei</taxon>
        <taxon>Neoteleostei</taxon>
        <taxon>Acanthomorphata</taxon>
        <taxon>Ovalentaria</taxon>
        <taxon>Atherinomorphae</taxon>
        <taxon>Beloniformes</taxon>
        <taxon>Adrianichthyidae</taxon>
        <taxon>Oryziinae</taxon>
        <taxon>Oryzias</taxon>
    </lineage>
</organism>
<evidence type="ECO:0000256" key="2">
    <source>
        <dbReference type="ARBA" id="ARBA00022450"/>
    </source>
</evidence>
<dbReference type="AlphaFoldDB" id="A0A3P9H821"/>
<evidence type="ECO:0000256" key="1">
    <source>
        <dbReference type="ARBA" id="ARBA00006432"/>
    </source>
</evidence>
<dbReference type="Gene3D" id="2.130.10.10">
    <property type="entry name" value="YVTN repeat-like/Quinoprotein amine dehydrogenase"/>
    <property type="match status" value="2"/>
</dbReference>